<keyword evidence="3" id="KW-0456">Lyase</keyword>
<comment type="cofactor">
    <cofactor evidence="3">
        <name>Mg(2+)</name>
        <dbReference type="ChEBI" id="CHEBI:18420"/>
    </cofactor>
</comment>
<dbReference type="PANTHER" id="PTHR43295:SF1">
    <property type="entry name" value="ARGININE DECARBOXYLASE 1, CHLOROPLASTIC-RELATED"/>
    <property type="match status" value="1"/>
</dbReference>
<dbReference type="GO" id="GO:0008792">
    <property type="term" value="F:arginine decarboxylase activity"/>
    <property type="evidence" value="ECO:0007669"/>
    <property type="project" value="UniProtKB-EC"/>
</dbReference>
<dbReference type="InterPro" id="IPR029066">
    <property type="entry name" value="PLP-binding_barrel"/>
</dbReference>
<keyword evidence="2 3" id="KW-0663">Pyridoxal phosphate</keyword>
<dbReference type="AlphaFoldDB" id="A0A7J7L0D1"/>
<comment type="catalytic activity">
    <reaction evidence="3">
        <text>L-arginine + H(+) = agmatine + CO2</text>
        <dbReference type="Rhea" id="RHEA:17641"/>
        <dbReference type="ChEBI" id="CHEBI:15378"/>
        <dbReference type="ChEBI" id="CHEBI:16526"/>
        <dbReference type="ChEBI" id="CHEBI:32682"/>
        <dbReference type="ChEBI" id="CHEBI:58145"/>
        <dbReference type="EC" id="4.1.1.19"/>
    </reaction>
</comment>
<dbReference type="InterPro" id="IPR002985">
    <property type="entry name" value="Arg_decrbxlase"/>
</dbReference>
<dbReference type="GO" id="GO:0006527">
    <property type="term" value="P:L-arginine catabolic process"/>
    <property type="evidence" value="ECO:0007669"/>
    <property type="project" value="InterPro"/>
</dbReference>
<name>A0A7J7L0D1_9MAGN</name>
<dbReference type="SUPFAM" id="SSF51419">
    <property type="entry name" value="PLP-binding barrel"/>
    <property type="match status" value="1"/>
</dbReference>
<sequence>MSCLCKGSDEAFLICNGYKDAEYISLALQAKQLYLNTVIVLEQEEELDLVIEISQKMGVRLVIDLRAKLRTKHAGHFGATSGEKGKFGLTTI</sequence>
<dbReference type="EC" id="4.1.1.19" evidence="3"/>
<evidence type="ECO:0000256" key="2">
    <source>
        <dbReference type="ARBA" id="ARBA00022898"/>
    </source>
</evidence>
<evidence type="ECO:0000313" key="5">
    <source>
        <dbReference type="Proteomes" id="UP000541444"/>
    </source>
</evidence>
<protein>
    <recommendedName>
        <fullName evidence="3">Arginine decarboxylase</fullName>
        <ecNumber evidence="3">4.1.1.19</ecNumber>
    </recommendedName>
</protein>
<comment type="similarity">
    <text evidence="3">Belongs to the Orn/Lys/Arg decarboxylase class-II family. SpeA subfamily.</text>
</comment>
<dbReference type="EMBL" id="JACGCM010002763">
    <property type="protein sequence ID" value="KAF6136081.1"/>
    <property type="molecule type" value="Genomic_DNA"/>
</dbReference>
<dbReference type="UniPathway" id="UPA00186">
    <property type="reaction ID" value="UER00284"/>
</dbReference>
<dbReference type="PRINTS" id="PR01180">
    <property type="entry name" value="ARGDCRBXLASE"/>
</dbReference>
<comment type="pathway">
    <text evidence="3">Amine and polyamine biosynthesis; agmatine biosynthesis; agmatine from L-arginine: step 1/1.</text>
</comment>
<dbReference type="Gene3D" id="3.20.20.10">
    <property type="entry name" value="Alanine racemase"/>
    <property type="match status" value="1"/>
</dbReference>
<keyword evidence="3" id="KW-0460">Magnesium</keyword>
<reference evidence="4 5" key="1">
    <citation type="journal article" date="2020" name="IScience">
        <title>Genome Sequencing of the Endangered Kingdonia uniflora (Circaeasteraceae, Ranunculales) Reveals Potential Mechanisms of Evolutionary Specialization.</title>
        <authorList>
            <person name="Sun Y."/>
            <person name="Deng T."/>
            <person name="Zhang A."/>
            <person name="Moore M.J."/>
            <person name="Landis J.B."/>
            <person name="Lin N."/>
            <person name="Zhang H."/>
            <person name="Zhang X."/>
            <person name="Huang J."/>
            <person name="Zhang X."/>
            <person name="Sun H."/>
            <person name="Wang H."/>
        </authorList>
    </citation>
    <scope>NUCLEOTIDE SEQUENCE [LARGE SCALE GENOMIC DNA]</scope>
    <source>
        <strain evidence="4">TB1705</strain>
        <tissue evidence="4">Leaf</tissue>
    </source>
</reference>
<comment type="cofactor">
    <cofactor evidence="1 3">
        <name>pyridoxal 5'-phosphate</name>
        <dbReference type="ChEBI" id="CHEBI:597326"/>
    </cofactor>
</comment>
<evidence type="ECO:0000313" key="4">
    <source>
        <dbReference type="EMBL" id="KAF6136081.1"/>
    </source>
</evidence>
<keyword evidence="3" id="KW-0210">Decarboxylase</keyword>
<accession>A0A7J7L0D1</accession>
<gene>
    <name evidence="4" type="ORF">GIB67_000485</name>
</gene>
<dbReference type="OrthoDB" id="1744355at2759"/>
<keyword evidence="3" id="KW-0745">Spermidine biosynthesis</keyword>
<evidence type="ECO:0000256" key="3">
    <source>
        <dbReference type="RuleBase" id="RU003740"/>
    </source>
</evidence>
<keyword evidence="5" id="KW-1185">Reference proteome</keyword>
<dbReference type="PANTHER" id="PTHR43295">
    <property type="entry name" value="ARGININE DECARBOXYLASE"/>
    <property type="match status" value="1"/>
</dbReference>
<evidence type="ECO:0000256" key="1">
    <source>
        <dbReference type="ARBA" id="ARBA00001933"/>
    </source>
</evidence>
<dbReference type="GO" id="GO:0008295">
    <property type="term" value="P:spermidine biosynthetic process"/>
    <property type="evidence" value="ECO:0007669"/>
    <property type="project" value="UniProtKB-KW"/>
</dbReference>
<organism evidence="4 5">
    <name type="scientific">Kingdonia uniflora</name>
    <dbReference type="NCBI Taxonomy" id="39325"/>
    <lineage>
        <taxon>Eukaryota</taxon>
        <taxon>Viridiplantae</taxon>
        <taxon>Streptophyta</taxon>
        <taxon>Embryophyta</taxon>
        <taxon>Tracheophyta</taxon>
        <taxon>Spermatophyta</taxon>
        <taxon>Magnoliopsida</taxon>
        <taxon>Ranunculales</taxon>
        <taxon>Circaeasteraceae</taxon>
        <taxon>Kingdonia</taxon>
    </lineage>
</organism>
<proteinExistence type="inferred from homology"/>
<dbReference type="Proteomes" id="UP000541444">
    <property type="component" value="Unassembled WGS sequence"/>
</dbReference>
<comment type="caution">
    <text evidence="4">The sequence shown here is derived from an EMBL/GenBank/DDBJ whole genome shotgun (WGS) entry which is preliminary data.</text>
</comment>